<name>A0A1B6NTN3_9ZZZZ</name>
<reference evidence="1" key="1">
    <citation type="submission" date="2013-11" db="EMBL/GenBank/DDBJ databases">
        <title>Microbial diversity, functional groups and degradation webs in Northern and Southern Mediterranean and Red Sea marine crude oil polluted sites.</title>
        <authorList>
            <person name="Daffonchio D."/>
            <person name="Mapelli F."/>
            <person name="Ferrer M."/>
            <person name="Richter M."/>
            <person name="Cherif A."/>
            <person name="Malkawi H.I."/>
            <person name="Yakimov M.M."/>
            <person name="Abdel-Fattah Y.R."/>
            <person name="Blaghen M."/>
            <person name="Golyshin P.N."/>
            <person name="Kalogerakis N."/>
            <person name="Boon N."/>
            <person name="Magagnini M."/>
            <person name="Fava F."/>
        </authorList>
    </citation>
    <scope>NUCLEOTIDE SEQUENCE</scope>
</reference>
<organism evidence="1">
    <name type="scientific">marine sediment metagenome</name>
    <dbReference type="NCBI Taxonomy" id="412755"/>
    <lineage>
        <taxon>unclassified sequences</taxon>
        <taxon>metagenomes</taxon>
        <taxon>ecological metagenomes</taxon>
    </lineage>
</organism>
<dbReference type="AlphaFoldDB" id="A0A1B6NTN3"/>
<evidence type="ECO:0000313" key="1">
    <source>
        <dbReference type="EMBL" id="KTF06825.1"/>
    </source>
</evidence>
<comment type="caution">
    <text evidence="1">The sequence shown here is derived from an EMBL/GenBank/DDBJ whole genome shotgun (WGS) entry which is preliminary data.</text>
</comment>
<gene>
    <name evidence="1" type="ORF">MGSAQ_001678</name>
</gene>
<proteinExistence type="predicted"/>
<protein>
    <submittedName>
        <fullName evidence="1">Uncharacterized protein</fullName>
    </submittedName>
</protein>
<sequence>MKAKKLSKSLRSQGKFVRLTTVTRPTLWCARRAPWCVQASLAK</sequence>
<dbReference type="EMBL" id="AYSL01000916">
    <property type="protein sequence ID" value="KTF06825.1"/>
    <property type="molecule type" value="Genomic_DNA"/>
</dbReference>
<accession>A0A1B6NTN3</accession>